<accession>A0A5B0DTP2</accession>
<dbReference type="GO" id="GO:0003700">
    <property type="term" value="F:DNA-binding transcription factor activity"/>
    <property type="evidence" value="ECO:0007669"/>
    <property type="project" value="InterPro"/>
</dbReference>
<dbReference type="PROSITE" id="PS50931">
    <property type="entry name" value="HTH_LYSR"/>
    <property type="match status" value="1"/>
</dbReference>
<proteinExistence type="inferred from homology"/>
<dbReference type="Pfam" id="PF00126">
    <property type="entry name" value="HTH_1"/>
    <property type="match status" value="1"/>
</dbReference>
<dbReference type="Proteomes" id="UP000324738">
    <property type="component" value="Unassembled WGS sequence"/>
</dbReference>
<dbReference type="GO" id="GO:0010628">
    <property type="term" value="P:positive regulation of gene expression"/>
    <property type="evidence" value="ECO:0007669"/>
    <property type="project" value="TreeGrafter"/>
</dbReference>
<name>A0A5B0DTP2_9HYPH</name>
<dbReference type="AlphaFoldDB" id="A0A5B0DTP2"/>
<sequence>MECWPLNIREIEIFQAVMIEGSVSKAAQRLVISQPAVSKYIAQLERRLKLSLFARHGGRLVPTPEGVALFDQVERLFTGLSQLEKFMVDLSGDRHGHLTVACLPLLSLTAMPEIVANFLKDRPSVSFALQTRSSSRILEWVAARQVDMGVCFCFAEIPGIVIEPLADLELFCALPPGDPLESKDIIEISDLQGRDLITYDHNDRTQFWLEALLDREKVYTRRRVRVFWTSVAMELVMRGVGISIVDRLTAAQVPGGLAQLRPFRPALMFNLNLVWPEHWPNSALARSFANEIRTYLAEDKP</sequence>
<dbReference type="InterPro" id="IPR036390">
    <property type="entry name" value="WH_DNA-bd_sf"/>
</dbReference>
<dbReference type="InterPro" id="IPR000847">
    <property type="entry name" value="LysR_HTH_N"/>
</dbReference>
<gene>
    <name evidence="6" type="ORF">FPY71_16885</name>
</gene>
<comment type="caution">
    <text evidence="6">The sequence shown here is derived from an EMBL/GenBank/DDBJ whole genome shotgun (WGS) entry which is preliminary data.</text>
</comment>
<evidence type="ECO:0000256" key="1">
    <source>
        <dbReference type="ARBA" id="ARBA00009437"/>
    </source>
</evidence>
<evidence type="ECO:0000259" key="5">
    <source>
        <dbReference type="PROSITE" id="PS50931"/>
    </source>
</evidence>
<comment type="similarity">
    <text evidence="1">Belongs to the LysR transcriptional regulatory family.</text>
</comment>
<evidence type="ECO:0000256" key="3">
    <source>
        <dbReference type="ARBA" id="ARBA00023125"/>
    </source>
</evidence>
<dbReference type="GO" id="GO:0043565">
    <property type="term" value="F:sequence-specific DNA binding"/>
    <property type="evidence" value="ECO:0007669"/>
    <property type="project" value="TreeGrafter"/>
</dbReference>
<dbReference type="PRINTS" id="PR00039">
    <property type="entry name" value="HTHLYSR"/>
</dbReference>
<evidence type="ECO:0000256" key="4">
    <source>
        <dbReference type="ARBA" id="ARBA00023163"/>
    </source>
</evidence>
<dbReference type="Pfam" id="PF03466">
    <property type="entry name" value="LysR_substrate"/>
    <property type="match status" value="1"/>
</dbReference>
<evidence type="ECO:0000313" key="6">
    <source>
        <dbReference type="EMBL" id="KAA0968559.1"/>
    </source>
</evidence>
<protein>
    <submittedName>
        <fullName evidence="6">LysR family transcriptional regulator</fullName>
    </submittedName>
</protein>
<dbReference type="PANTHER" id="PTHR30427">
    <property type="entry name" value="TRANSCRIPTIONAL ACTIVATOR PROTEIN LYSR"/>
    <property type="match status" value="1"/>
</dbReference>
<dbReference type="OrthoDB" id="7260751at2"/>
<keyword evidence="7" id="KW-1185">Reference proteome</keyword>
<keyword evidence="2" id="KW-0805">Transcription regulation</keyword>
<keyword evidence="4" id="KW-0804">Transcription</keyword>
<evidence type="ECO:0000256" key="2">
    <source>
        <dbReference type="ARBA" id="ARBA00023015"/>
    </source>
</evidence>
<feature type="domain" description="HTH lysR-type" evidence="5">
    <location>
        <begin position="6"/>
        <end position="63"/>
    </location>
</feature>
<dbReference type="Gene3D" id="3.40.190.290">
    <property type="match status" value="1"/>
</dbReference>
<keyword evidence="3" id="KW-0238">DNA-binding</keyword>
<dbReference type="PANTHER" id="PTHR30427:SF1">
    <property type="entry name" value="TRANSCRIPTIONAL ACTIVATOR PROTEIN LYSR"/>
    <property type="match status" value="1"/>
</dbReference>
<organism evidence="6 7">
    <name type="scientific">Aureimonas fodinaquatilis</name>
    <dbReference type="NCBI Taxonomy" id="2565783"/>
    <lineage>
        <taxon>Bacteria</taxon>
        <taxon>Pseudomonadati</taxon>
        <taxon>Pseudomonadota</taxon>
        <taxon>Alphaproteobacteria</taxon>
        <taxon>Hyphomicrobiales</taxon>
        <taxon>Aurantimonadaceae</taxon>
        <taxon>Aureimonas</taxon>
    </lineage>
</organism>
<dbReference type="InterPro" id="IPR036388">
    <property type="entry name" value="WH-like_DNA-bd_sf"/>
</dbReference>
<evidence type="ECO:0000313" key="7">
    <source>
        <dbReference type="Proteomes" id="UP000324738"/>
    </source>
</evidence>
<dbReference type="SUPFAM" id="SSF46785">
    <property type="entry name" value="Winged helix' DNA-binding domain"/>
    <property type="match status" value="1"/>
</dbReference>
<dbReference type="Gene3D" id="1.10.10.10">
    <property type="entry name" value="Winged helix-like DNA-binding domain superfamily/Winged helix DNA-binding domain"/>
    <property type="match status" value="1"/>
</dbReference>
<reference evidence="6 7" key="1">
    <citation type="submission" date="2019-08" db="EMBL/GenBank/DDBJ databases">
        <title>Aureimonas fodiniaquatilis sp. nov., isolated from a coal mine wastewater.</title>
        <authorList>
            <person name="Kim W."/>
        </authorList>
    </citation>
    <scope>NUCLEOTIDE SEQUENCE [LARGE SCALE GENOMIC DNA]</scope>
    <source>
        <strain evidence="6 7">CAU 1482</strain>
    </source>
</reference>
<dbReference type="EMBL" id="VTWH01000005">
    <property type="protein sequence ID" value="KAA0968559.1"/>
    <property type="molecule type" value="Genomic_DNA"/>
</dbReference>
<dbReference type="InterPro" id="IPR005119">
    <property type="entry name" value="LysR_subst-bd"/>
</dbReference>
<dbReference type="SUPFAM" id="SSF53850">
    <property type="entry name" value="Periplasmic binding protein-like II"/>
    <property type="match status" value="1"/>
</dbReference>